<dbReference type="FunFam" id="1.10.472.10:FF:000060">
    <property type="entry name" value="D6-type cyclin"/>
    <property type="match status" value="1"/>
</dbReference>
<reference evidence="10" key="1">
    <citation type="journal article" date="2010" name="Nat. Biotechnol.">
        <title>Draft genome sequence of the oilseed species Ricinus communis.</title>
        <authorList>
            <person name="Chan A.P."/>
            <person name="Crabtree J."/>
            <person name="Zhao Q."/>
            <person name="Lorenzi H."/>
            <person name="Orvis J."/>
            <person name="Puiu D."/>
            <person name="Melake-Berhan A."/>
            <person name="Jones K.M."/>
            <person name="Redman J."/>
            <person name="Chen G."/>
            <person name="Cahoon E.B."/>
            <person name="Gedil M."/>
            <person name="Stanke M."/>
            <person name="Haas B.J."/>
            <person name="Wortman J.R."/>
            <person name="Fraser-Liggett C.M."/>
            <person name="Ravel J."/>
            <person name="Rabinowicz P.D."/>
        </authorList>
    </citation>
    <scope>NUCLEOTIDE SEQUENCE [LARGE SCALE GENOMIC DNA]</scope>
    <source>
        <strain evidence="10">cv. Hale</strain>
    </source>
</reference>
<evidence type="ECO:0000256" key="7">
    <source>
        <dbReference type="RuleBase" id="RU000383"/>
    </source>
</evidence>
<evidence type="ECO:0000256" key="3">
    <source>
        <dbReference type="ARBA" id="ARBA00022618"/>
    </source>
</evidence>
<dbReference type="GO" id="GO:0005634">
    <property type="term" value="C:nucleus"/>
    <property type="evidence" value="ECO:0000318"/>
    <property type="project" value="GO_Central"/>
</dbReference>
<evidence type="ECO:0000256" key="4">
    <source>
        <dbReference type="ARBA" id="ARBA00023127"/>
    </source>
</evidence>
<dbReference type="InterPro" id="IPR004367">
    <property type="entry name" value="Cyclin_C-dom"/>
</dbReference>
<name>B9SZY3_RICCO</name>
<sequence>MDSFLCDEEWLPSPSSTASGHCTQFQSNVNVDSYDDSFYTTKEDCEQALSLCLEKELSYMPQQGYFEHLQSKNLFFARFKAVQWLIKSRSRLNLSFETLFNAANYLDRFISLNKCLEWKNWMVELLSVACLSVASKFSESTYAPSLLEIQMEDMDHTFQSITIQRMELMLLQALGWRLGSTTVYSYVELMMMMMVINNDFLKSHLRKDLIVARVTELILGTILDCKFAEFRPSIAAVSAIWCGLEELIPSKTSTQLTYITGFLNKDQKDDIVKCHNILEQKLIDPLNDLAACENSSYCPSSPVTVLLTERIDVYDCHVDLSLFKMPSSNTNILESTNKRRKQEANEVRN</sequence>
<dbReference type="GO" id="GO:0005737">
    <property type="term" value="C:cytoplasm"/>
    <property type="evidence" value="ECO:0000318"/>
    <property type="project" value="GO_Central"/>
</dbReference>
<proteinExistence type="inferred from homology"/>
<comment type="subunit">
    <text evidence="2">Interacts with the CDC2 protein kinase to form a serine/threonine kinase holoenzyme complex also known as maturation promoting factor (MPF). The cyclin subunit imparts substrate specificity to the complex.</text>
</comment>
<dbReference type="GO" id="GO:0016538">
    <property type="term" value="F:cyclin-dependent protein serine/threonine kinase regulator activity"/>
    <property type="evidence" value="ECO:0000318"/>
    <property type="project" value="GO_Central"/>
</dbReference>
<accession>B9SZY3</accession>
<dbReference type="InterPro" id="IPR013763">
    <property type="entry name" value="Cyclin-like_dom"/>
</dbReference>
<keyword evidence="10" id="KW-1185">Reference proteome</keyword>
<evidence type="ECO:0000313" key="10">
    <source>
        <dbReference type="Proteomes" id="UP000008311"/>
    </source>
</evidence>
<dbReference type="PANTHER" id="PTHR10177">
    <property type="entry name" value="CYCLINS"/>
    <property type="match status" value="1"/>
</dbReference>
<evidence type="ECO:0000313" key="9">
    <source>
        <dbReference type="EMBL" id="EEF30818.1"/>
    </source>
</evidence>
<dbReference type="OrthoDB" id="62at2759"/>
<dbReference type="STRING" id="3988.B9SZY3"/>
<keyword evidence="5" id="KW-0131">Cell cycle</keyword>
<evidence type="ECO:0000256" key="5">
    <source>
        <dbReference type="ARBA" id="ARBA00023306"/>
    </source>
</evidence>
<dbReference type="KEGG" id="rcu:8258373"/>
<evidence type="ECO:0000256" key="6">
    <source>
        <dbReference type="ARBA" id="ARBA00032263"/>
    </source>
</evidence>
<dbReference type="AlphaFoldDB" id="B9SZY3"/>
<keyword evidence="4 7" id="KW-0195">Cyclin</keyword>
<dbReference type="GO" id="GO:0051301">
    <property type="term" value="P:cell division"/>
    <property type="evidence" value="ECO:0007669"/>
    <property type="project" value="UniProtKB-KW"/>
</dbReference>
<dbReference type="SMART" id="SM00385">
    <property type="entry name" value="CYCLIN"/>
    <property type="match status" value="1"/>
</dbReference>
<keyword evidence="3" id="KW-0132">Cell division</keyword>
<dbReference type="InParanoid" id="B9SZY3"/>
<comment type="similarity">
    <text evidence="1">Belongs to the cyclin family. Cyclin D subfamily.</text>
</comment>
<dbReference type="GO" id="GO:0000082">
    <property type="term" value="P:G1/S transition of mitotic cell cycle"/>
    <property type="evidence" value="ECO:0000318"/>
    <property type="project" value="GO_Central"/>
</dbReference>
<protein>
    <recommendedName>
        <fullName evidence="6">B-like cyclin</fullName>
    </recommendedName>
</protein>
<organism evidence="9 10">
    <name type="scientific">Ricinus communis</name>
    <name type="common">Castor bean</name>
    <dbReference type="NCBI Taxonomy" id="3988"/>
    <lineage>
        <taxon>Eukaryota</taxon>
        <taxon>Viridiplantae</taxon>
        <taxon>Streptophyta</taxon>
        <taxon>Embryophyta</taxon>
        <taxon>Tracheophyta</taxon>
        <taxon>Spermatophyta</taxon>
        <taxon>Magnoliopsida</taxon>
        <taxon>eudicotyledons</taxon>
        <taxon>Gunneridae</taxon>
        <taxon>Pentapetalae</taxon>
        <taxon>rosids</taxon>
        <taxon>fabids</taxon>
        <taxon>Malpighiales</taxon>
        <taxon>Euphorbiaceae</taxon>
        <taxon>Acalyphoideae</taxon>
        <taxon>Acalypheae</taxon>
        <taxon>Ricinus</taxon>
    </lineage>
</organism>
<dbReference type="InterPro" id="IPR039361">
    <property type="entry name" value="Cyclin"/>
</dbReference>
<dbReference type="SUPFAM" id="SSF47954">
    <property type="entry name" value="Cyclin-like"/>
    <property type="match status" value="1"/>
</dbReference>
<evidence type="ECO:0000256" key="2">
    <source>
        <dbReference type="ARBA" id="ARBA00011177"/>
    </source>
</evidence>
<dbReference type="Gene3D" id="1.10.472.10">
    <property type="entry name" value="Cyclin-like"/>
    <property type="match status" value="2"/>
</dbReference>
<gene>
    <name evidence="9" type="ORF">RCOM_0451720</name>
</gene>
<dbReference type="CDD" id="cd20544">
    <property type="entry name" value="CYCLIN_AtCycD-like_rpt2"/>
    <property type="match status" value="1"/>
</dbReference>
<feature type="domain" description="Cyclin-like" evidence="8">
    <location>
        <begin position="83"/>
        <end position="172"/>
    </location>
</feature>
<evidence type="ECO:0000259" key="8">
    <source>
        <dbReference type="SMART" id="SM00385"/>
    </source>
</evidence>
<dbReference type="eggNOG" id="KOG0656">
    <property type="taxonomic scope" value="Eukaryota"/>
</dbReference>
<dbReference type="FunCoup" id="B9SZY3">
    <property type="interactions" value="284"/>
</dbReference>
<evidence type="ECO:0000256" key="1">
    <source>
        <dbReference type="ARBA" id="ARBA00009065"/>
    </source>
</evidence>
<dbReference type="EMBL" id="EQ974291">
    <property type="protein sequence ID" value="EEF30818.1"/>
    <property type="molecule type" value="Genomic_DNA"/>
</dbReference>
<dbReference type="InterPro" id="IPR006671">
    <property type="entry name" value="Cyclin_N"/>
</dbReference>
<dbReference type="InterPro" id="IPR036915">
    <property type="entry name" value="Cyclin-like_sf"/>
</dbReference>
<dbReference type="Pfam" id="PF00134">
    <property type="entry name" value="Cyclin_N"/>
    <property type="match status" value="1"/>
</dbReference>
<dbReference type="GO" id="GO:0000307">
    <property type="term" value="C:cyclin-dependent protein kinase holoenzyme complex"/>
    <property type="evidence" value="ECO:0000318"/>
    <property type="project" value="GO_Central"/>
</dbReference>
<dbReference type="Pfam" id="PF02984">
    <property type="entry name" value="Cyclin_C"/>
    <property type="match status" value="1"/>
</dbReference>
<dbReference type="Proteomes" id="UP000008311">
    <property type="component" value="Unassembled WGS sequence"/>
</dbReference>